<gene>
    <name evidence="5" type="ORF">MAR_009676</name>
</gene>
<dbReference type="InterPro" id="IPR026928">
    <property type="entry name" value="FAX/IsoI-like"/>
</dbReference>
<evidence type="ECO:0000256" key="2">
    <source>
        <dbReference type="SAM" id="MobiDB-lite"/>
    </source>
</evidence>
<dbReference type="Pfam" id="PF17171">
    <property type="entry name" value="GST_C_6"/>
    <property type="match status" value="1"/>
</dbReference>
<dbReference type="PANTHER" id="PTHR12289">
    <property type="entry name" value="METAXIN RELATED"/>
    <property type="match status" value="1"/>
</dbReference>
<comment type="similarity">
    <text evidence="1">Belongs to the FAX family.</text>
</comment>
<protein>
    <submittedName>
        <fullName evidence="5">FAXC-like protein</fullName>
    </submittedName>
</protein>
<evidence type="ECO:0000259" key="4">
    <source>
        <dbReference type="Pfam" id="PF17172"/>
    </source>
</evidence>
<dbReference type="SUPFAM" id="SSF47616">
    <property type="entry name" value="GST C-terminal domain-like"/>
    <property type="match status" value="1"/>
</dbReference>
<feature type="region of interest" description="Disordered" evidence="2">
    <location>
        <begin position="18"/>
        <end position="101"/>
    </location>
</feature>
<dbReference type="InterPro" id="IPR036249">
    <property type="entry name" value="Thioredoxin-like_sf"/>
</dbReference>
<accession>A0ABY7DZG4</accession>
<name>A0ABY7DZG4_MYAAR</name>
<sequence length="511" mass="58434">MEKKIALWTEMACHNVRVASRQAGVLKGKLGRPTSSTTPAPPSDESDRNEEEEDPIIDHKNREGSTADAAAAPALPATKKEKKSQDTELRELKDKLTERVEGSREMREKVYEMIKAMENPHTVCYLPHLHTSIHTYLWEDYLRKSHDTLIYYVTGSKRMRRLDEQHQMQPHSSRVLLLYTLSAWNHLQHKPAVIAQYVVLYYSFKGPGLEFGSVRIYPQKCVVCIDKTGHNDKENPFVDVVRSLDGNMLSVYCSKDMMEVPTSSRLMCNVSPFFLIEGDDITVLVNDALTNFRKCGVDYPKDTVILHIFQREKTTPHLGHLAFKLELYLRINKIPYQTDVSGVMGPKQKIPWIEYNGTTMGDSQLIIEFLEREMGVGLNSHLAKRDRAIAWANLATMPKMVKGFMQKRVGTKTYAVGVGRHNNEEVQAMIEKDIRMFSQILGDSEYIMGSQISDVDCAAFGVIGSVYWATPREDRGNALLKSGEVDNVVRYLHRIKEKYWPDWDDLLYKPK</sequence>
<dbReference type="SFLD" id="SFLDS00019">
    <property type="entry name" value="Glutathione_Transferase_(cytos"/>
    <property type="match status" value="2"/>
</dbReference>
<dbReference type="InterPro" id="IPR033468">
    <property type="entry name" value="Metaxin_GST"/>
</dbReference>
<dbReference type="InterPro" id="IPR050931">
    <property type="entry name" value="Mito_Protein_Transport_Metaxin"/>
</dbReference>
<feature type="compositionally biased region" description="Low complexity" evidence="2">
    <location>
        <begin position="67"/>
        <end position="77"/>
    </location>
</feature>
<dbReference type="SFLD" id="SFLDG01200">
    <property type="entry name" value="SUF1.1"/>
    <property type="match status" value="2"/>
</dbReference>
<dbReference type="Gene3D" id="3.40.30.10">
    <property type="entry name" value="Glutaredoxin"/>
    <property type="match status" value="1"/>
</dbReference>
<proteinExistence type="inferred from homology"/>
<evidence type="ECO:0000259" key="3">
    <source>
        <dbReference type="Pfam" id="PF17171"/>
    </source>
</evidence>
<feature type="compositionally biased region" description="Basic and acidic residues" evidence="2">
    <location>
        <begin position="83"/>
        <end position="101"/>
    </location>
</feature>
<feature type="domain" description="Metaxin glutathione S-transferase" evidence="3">
    <location>
        <begin position="431"/>
        <end position="495"/>
    </location>
</feature>
<dbReference type="InterPro" id="IPR040079">
    <property type="entry name" value="Glutathione_S-Trfase"/>
</dbReference>
<evidence type="ECO:0000256" key="1">
    <source>
        <dbReference type="ARBA" id="ARBA00006475"/>
    </source>
</evidence>
<dbReference type="SFLD" id="SFLDG01180">
    <property type="entry name" value="SUF1"/>
    <property type="match status" value="2"/>
</dbReference>
<dbReference type="InterPro" id="IPR012336">
    <property type="entry name" value="Thioredoxin-like_fold"/>
</dbReference>
<dbReference type="Gene3D" id="1.20.1050.10">
    <property type="match status" value="1"/>
</dbReference>
<dbReference type="EMBL" id="CP111015">
    <property type="protein sequence ID" value="WAR03118.1"/>
    <property type="molecule type" value="Genomic_DNA"/>
</dbReference>
<organism evidence="5 6">
    <name type="scientific">Mya arenaria</name>
    <name type="common">Soft-shell clam</name>
    <dbReference type="NCBI Taxonomy" id="6604"/>
    <lineage>
        <taxon>Eukaryota</taxon>
        <taxon>Metazoa</taxon>
        <taxon>Spiralia</taxon>
        <taxon>Lophotrochozoa</taxon>
        <taxon>Mollusca</taxon>
        <taxon>Bivalvia</taxon>
        <taxon>Autobranchia</taxon>
        <taxon>Heteroconchia</taxon>
        <taxon>Euheterodonta</taxon>
        <taxon>Imparidentia</taxon>
        <taxon>Neoheterodontei</taxon>
        <taxon>Myida</taxon>
        <taxon>Myoidea</taxon>
        <taxon>Myidae</taxon>
        <taxon>Mya</taxon>
    </lineage>
</organism>
<keyword evidence="6" id="KW-1185">Reference proteome</keyword>
<dbReference type="Pfam" id="PF17172">
    <property type="entry name" value="GST_N_4"/>
    <property type="match status" value="1"/>
</dbReference>
<dbReference type="InterPro" id="IPR036282">
    <property type="entry name" value="Glutathione-S-Trfase_C_sf"/>
</dbReference>
<reference evidence="5" key="1">
    <citation type="submission" date="2022-11" db="EMBL/GenBank/DDBJ databases">
        <title>Centuries of genome instability and evolution in soft-shell clam transmissible cancer (bioRxiv).</title>
        <authorList>
            <person name="Hart S.F.M."/>
            <person name="Yonemitsu M.A."/>
            <person name="Giersch R.M."/>
            <person name="Beal B.F."/>
            <person name="Arriagada G."/>
            <person name="Davis B.W."/>
            <person name="Ostrander E.A."/>
            <person name="Goff S.P."/>
            <person name="Metzger M.J."/>
        </authorList>
    </citation>
    <scope>NUCLEOTIDE SEQUENCE</scope>
    <source>
        <strain evidence="5">MELC-2E11</strain>
        <tissue evidence="5">Siphon/mantle</tissue>
    </source>
</reference>
<evidence type="ECO:0000313" key="5">
    <source>
        <dbReference type="EMBL" id="WAR03118.1"/>
    </source>
</evidence>
<dbReference type="Proteomes" id="UP001164746">
    <property type="component" value="Chromosome 4"/>
</dbReference>
<feature type="domain" description="Thioredoxin-like fold" evidence="4">
    <location>
        <begin position="323"/>
        <end position="396"/>
    </location>
</feature>
<dbReference type="SUPFAM" id="SSF52833">
    <property type="entry name" value="Thioredoxin-like"/>
    <property type="match status" value="1"/>
</dbReference>
<feature type="compositionally biased region" description="Basic and acidic residues" evidence="2">
    <location>
        <begin position="56"/>
        <end position="65"/>
    </location>
</feature>
<evidence type="ECO:0000313" key="6">
    <source>
        <dbReference type="Proteomes" id="UP001164746"/>
    </source>
</evidence>
<dbReference type="PANTHER" id="PTHR12289:SF41">
    <property type="entry name" value="FAILED AXON CONNECTIONS-RELATED"/>
    <property type="match status" value="1"/>
</dbReference>